<dbReference type="AlphaFoldDB" id="A0AAN5CY82"/>
<name>A0AAN5CY82_9BILA</name>
<accession>A0AAN5CY82</accession>
<evidence type="ECO:0000313" key="2">
    <source>
        <dbReference type="EMBL" id="GMR52465.1"/>
    </source>
</evidence>
<evidence type="ECO:0000313" key="1">
    <source>
        <dbReference type="EMBL" id="GMR52464.1"/>
    </source>
</evidence>
<protein>
    <submittedName>
        <fullName evidence="2">Uncharacterized protein</fullName>
    </submittedName>
</protein>
<feature type="non-terminal residue" evidence="2">
    <location>
        <position position="1"/>
    </location>
</feature>
<keyword evidence="3" id="KW-1185">Reference proteome</keyword>
<evidence type="ECO:0000313" key="3">
    <source>
        <dbReference type="Proteomes" id="UP001328107"/>
    </source>
</evidence>
<organism evidence="2 3">
    <name type="scientific">Pristionchus mayeri</name>
    <dbReference type="NCBI Taxonomy" id="1317129"/>
    <lineage>
        <taxon>Eukaryota</taxon>
        <taxon>Metazoa</taxon>
        <taxon>Ecdysozoa</taxon>
        <taxon>Nematoda</taxon>
        <taxon>Chromadorea</taxon>
        <taxon>Rhabditida</taxon>
        <taxon>Rhabditina</taxon>
        <taxon>Diplogasteromorpha</taxon>
        <taxon>Diplogasteroidea</taxon>
        <taxon>Neodiplogasteridae</taxon>
        <taxon>Pristionchus</taxon>
    </lineage>
</organism>
<feature type="non-terminal residue" evidence="2">
    <location>
        <position position="83"/>
    </location>
</feature>
<reference evidence="2" key="2">
    <citation type="submission" date="2023-06" db="EMBL/GenBank/DDBJ databases">
        <title>Genome assembly of Pristionchus species.</title>
        <authorList>
            <person name="Yoshida K."/>
            <person name="Sommer R.J."/>
        </authorList>
    </citation>
    <scope>NUCLEOTIDE SEQUENCE</scope>
    <source>
        <strain evidence="2 3">RS5460</strain>
    </source>
</reference>
<gene>
    <name evidence="1" type="ORF">PMAYCL1PPCAC_22659</name>
    <name evidence="2" type="ORF">PMAYCL1PPCAC_22660</name>
</gene>
<sequence>EKRREEEEENERKKEELTAKGIPAQFHPHVPLEGPKPCKKWVYDPCNESSFSTREREWKYVEWTEKYLMARIKLGISVQDACK</sequence>
<proteinExistence type="predicted"/>
<dbReference type="EMBL" id="BTRK01000005">
    <property type="protein sequence ID" value="GMR52465.1"/>
    <property type="molecule type" value="Genomic_DNA"/>
</dbReference>
<reference evidence="3" key="1">
    <citation type="submission" date="2022-10" db="EMBL/GenBank/DDBJ databases">
        <title>Genome assembly of Pristionchus species.</title>
        <authorList>
            <person name="Yoshida K."/>
            <person name="Sommer R.J."/>
        </authorList>
    </citation>
    <scope>NUCLEOTIDE SEQUENCE [LARGE SCALE GENOMIC DNA]</scope>
    <source>
        <strain evidence="3">RS5460</strain>
    </source>
</reference>
<comment type="caution">
    <text evidence="2">The sequence shown here is derived from an EMBL/GenBank/DDBJ whole genome shotgun (WGS) entry which is preliminary data.</text>
</comment>
<dbReference type="EMBL" id="BTRK01000005">
    <property type="protein sequence ID" value="GMR52464.1"/>
    <property type="molecule type" value="Genomic_DNA"/>
</dbReference>
<dbReference type="Proteomes" id="UP001328107">
    <property type="component" value="Unassembled WGS sequence"/>
</dbReference>